<evidence type="ECO:0000313" key="2">
    <source>
        <dbReference type="EMBL" id="PMD13693.1"/>
    </source>
</evidence>
<organism evidence="2 3">
    <name type="scientific">Hyaloscypha hepaticicola</name>
    <dbReference type="NCBI Taxonomy" id="2082293"/>
    <lineage>
        <taxon>Eukaryota</taxon>
        <taxon>Fungi</taxon>
        <taxon>Dikarya</taxon>
        <taxon>Ascomycota</taxon>
        <taxon>Pezizomycotina</taxon>
        <taxon>Leotiomycetes</taxon>
        <taxon>Helotiales</taxon>
        <taxon>Hyaloscyphaceae</taxon>
        <taxon>Hyaloscypha</taxon>
    </lineage>
</organism>
<dbReference type="AlphaFoldDB" id="A0A2J6PI44"/>
<evidence type="ECO:0000256" key="1">
    <source>
        <dbReference type="SAM" id="MobiDB-lite"/>
    </source>
</evidence>
<dbReference type="EMBL" id="KZ613528">
    <property type="protein sequence ID" value="PMD13693.1"/>
    <property type="molecule type" value="Genomic_DNA"/>
</dbReference>
<sequence>MSATVKNREMLRNNQVDDTHYDASEEESISDMDTIHLENALPILDAPRSQQRSLSEPTLKTKSGKRTLRPRPVITGYSTSDDEDIDSSGVVTRGKRKARVVIRYASWPYIPLTPKAQDSGVQGLDDSETDSGSTDGKMAMQSRRRKRTHVEGEIREIDKTFRGIAAQDSNEERWRKIVLEEHMDKIFKAVPNIPRDERGMKETVAMEHLARKSLDTDDWDAQHRTSSWKEAALRIVRFCACG</sequence>
<evidence type="ECO:0000313" key="3">
    <source>
        <dbReference type="Proteomes" id="UP000235672"/>
    </source>
</evidence>
<protein>
    <submittedName>
        <fullName evidence="2">Uncharacterized protein</fullName>
    </submittedName>
</protein>
<name>A0A2J6PI44_9HELO</name>
<keyword evidence="3" id="KW-1185">Reference proteome</keyword>
<feature type="region of interest" description="Disordered" evidence="1">
    <location>
        <begin position="1"/>
        <end position="28"/>
    </location>
</feature>
<feature type="compositionally biased region" description="Basic and acidic residues" evidence="1">
    <location>
        <begin position="1"/>
        <end position="23"/>
    </location>
</feature>
<feature type="region of interest" description="Disordered" evidence="1">
    <location>
        <begin position="115"/>
        <end position="149"/>
    </location>
</feature>
<dbReference type="Proteomes" id="UP000235672">
    <property type="component" value="Unassembled WGS sequence"/>
</dbReference>
<feature type="compositionally biased region" description="Polar residues" evidence="1">
    <location>
        <begin position="48"/>
        <end position="61"/>
    </location>
</feature>
<dbReference type="OrthoDB" id="3542231at2759"/>
<reference evidence="2 3" key="1">
    <citation type="submission" date="2016-05" db="EMBL/GenBank/DDBJ databases">
        <title>A degradative enzymes factory behind the ericoid mycorrhizal symbiosis.</title>
        <authorList>
            <consortium name="DOE Joint Genome Institute"/>
            <person name="Martino E."/>
            <person name="Morin E."/>
            <person name="Grelet G."/>
            <person name="Kuo A."/>
            <person name="Kohler A."/>
            <person name="Daghino S."/>
            <person name="Barry K."/>
            <person name="Choi C."/>
            <person name="Cichocki N."/>
            <person name="Clum A."/>
            <person name="Copeland A."/>
            <person name="Hainaut M."/>
            <person name="Haridas S."/>
            <person name="Labutti K."/>
            <person name="Lindquist E."/>
            <person name="Lipzen A."/>
            <person name="Khouja H.-R."/>
            <person name="Murat C."/>
            <person name="Ohm R."/>
            <person name="Olson A."/>
            <person name="Spatafora J."/>
            <person name="Veneault-Fourrey C."/>
            <person name="Henrissat B."/>
            <person name="Grigoriev I."/>
            <person name="Martin F."/>
            <person name="Perotto S."/>
        </authorList>
    </citation>
    <scope>NUCLEOTIDE SEQUENCE [LARGE SCALE GENOMIC DNA]</scope>
    <source>
        <strain evidence="2 3">UAMH 7357</strain>
    </source>
</reference>
<gene>
    <name evidence="2" type="ORF">NA56DRAFT_414155</name>
</gene>
<proteinExistence type="predicted"/>
<accession>A0A2J6PI44</accession>
<feature type="region of interest" description="Disordered" evidence="1">
    <location>
        <begin position="42"/>
        <end position="88"/>
    </location>
</feature>